<organism evidence="2 3">
    <name type="scientific">Erysiphe pulchra</name>
    <dbReference type="NCBI Taxonomy" id="225359"/>
    <lineage>
        <taxon>Eukaryota</taxon>
        <taxon>Fungi</taxon>
        <taxon>Dikarya</taxon>
        <taxon>Ascomycota</taxon>
        <taxon>Pezizomycotina</taxon>
        <taxon>Leotiomycetes</taxon>
        <taxon>Erysiphales</taxon>
        <taxon>Erysiphaceae</taxon>
        <taxon>Erysiphe</taxon>
    </lineage>
</organism>
<evidence type="ECO:0000313" key="3">
    <source>
        <dbReference type="Proteomes" id="UP000237438"/>
    </source>
</evidence>
<dbReference type="AlphaFoldDB" id="A0A2S4PWU7"/>
<accession>A0A2S4PWU7</accession>
<comment type="caution">
    <text evidence="2">The sequence shown here is derived from an EMBL/GenBank/DDBJ whole genome shotgun (WGS) entry which is preliminary data.</text>
</comment>
<protein>
    <recommendedName>
        <fullName evidence="4">G-patch domain-containing protein</fullName>
    </recommendedName>
</protein>
<dbReference type="OrthoDB" id="3366546at2759"/>
<proteinExistence type="predicted"/>
<name>A0A2S4PWU7_9PEZI</name>
<dbReference type="EMBL" id="PEDP01000317">
    <property type="protein sequence ID" value="POS86493.1"/>
    <property type="molecule type" value="Genomic_DNA"/>
</dbReference>
<dbReference type="STRING" id="225359.A0A2S4PWU7"/>
<sequence>MDAHALLTKQGWRGTGNSLHPTNNSIGLAKPLLVGRKNDKVGLGKKVHQTSDMWWMHAFDESLKALEPTRQSTSIKPSPNTGGLEAIKRGAGKWILANGGLYANFVKGAGLAGTMLQVPNKITSTINSKNKSPDKNVILKARKYLKNGLQKNMSDKRITESDNSRIKKSAKCHETKEERKARKAERRLLRKKTCLTSIPLAMTEDKKIRPLELATSKRKRKKEHETKMDSKEGSSNDESCETLHKKKKRKK</sequence>
<keyword evidence="3" id="KW-1185">Reference proteome</keyword>
<feature type="compositionally biased region" description="Basic and acidic residues" evidence="1">
    <location>
        <begin position="153"/>
        <end position="180"/>
    </location>
</feature>
<evidence type="ECO:0000256" key="1">
    <source>
        <dbReference type="SAM" id="MobiDB-lite"/>
    </source>
</evidence>
<dbReference type="Proteomes" id="UP000237438">
    <property type="component" value="Unassembled WGS sequence"/>
</dbReference>
<feature type="compositionally biased region" description="Basic and acidic residues" evidence="1">
    <location>
        <begin position="223"/>
        <end position="234"/>
    </location>
</feature>
<reference evidence="2 3" key="1">
    <citation type="submission" date="2017-10" db="EMBL/GenBank/DDBJ databases">
        <title>Development of genomic resources for the powdery mildew, Erysiphe pulchra.</title>
        <authorList>
            <person name="Wadl P.A."/>
            <person name="Mack B.M."/>
            <person name="Moore G."/>
            <person name="Beltz S.B."/>
        </authorList>
    </citation>
    <scope>NUCLEOTIDE SEQUENCE [LARGE SCALE GENOMIC DNA]</scope>
    <source>
        <strain evidence="2">Cflorida</strain>
    </source>
</reference>
<evidence type="ECO:0000313" key="2">
    <source>
        <dbReference type="EMBL" id="POS86493.1"/>
    </source>
</evidence>
<gene>
    <name evidence="2" type="ORF">EPUL_001641</name>
</gene>
<evidence type="ECO:0008006" key="4">
    <source>
        <dbReference type="Google" id="ProtNLM"/>
    </source>
</evidence>
<feature type="region of interest" description="Disordered" evidence="1">
    <location>
        <begin position="153"/>
        <end position="184"/>
    </location>
</feature>
<feature type="region of interest" description="Disordered" evidence="1">
    <location>
        <begin position="205"/>
        <end position="251"/>
    </location>
</feature>